<organism evidence="1">
    <name type="scientific">Arundo donax</name>
    <name type="common">Giant reed</name>
    <name type="synonym">Donax arundinaceus</name>
    <dbReference type="NCBI Taxonomy" id="35708"/>
    <lineage>
        <taxon>Eukaryota</taxon>
        <taxon>Viridiplantae</taxon>
        <taxon>Streptophyta</taxon>
        <taxon>Embryophyta</taxon>
        <taxon>Tracheophyta</taxon>
        <taxon>Spermatophyta</taxon>
        <taxon>Magnoliopsida</taxon>
        <taxon>Liliopsida</taxon>
        <taxon>Poales</taxon>
        <taxon>Poaceae</taxon>
        <taxon>PACMAD clade</taxon>
        <taxon>Arundinoideae</taxon>
        <taxon>Arundineae</taxon>
        <taxon>Arundo</taxon>
    </lineage>
</organism>
<proteinExistence type="predicted"/>
<accession>A0A0A9GYH2</accession>
<reference evidence="1" key="2">
    <citation type="journal article" date="2015" name="Data Brief">
        <title>Shoot transcriptome of the giant reed, Arundo donax.</title>
        <authorList>
            <person name="Barrero R.A."/>
            <person name="Guerrero F.D."/>
            <person name="Moolhuijzen P."/>
            <person name="Goolsby J.A."/>
            <person name="Tidwell J."/>
            <person name="Bellgard S.E."/>
            <person name="Bellgard M.I."/>
        </authorList>
    </citation>
    <scope>NUCLEOTIDE SEQUENCE</scope>
    <source>
        <tissue evidence="1">Shoot tissue taken approximately 20 cm above the soil surface</tissue>
    </source>
</reference>
<protein>
    <submittedName>
        <fullName evidence="1">Uncharacterized protein</fullName>
    </submittedName>
</protein>
<sequence length="34" mass="4047">MSASSVVRQFSSSKKYACIFVTITRKMAWRYRAW</sequence>
<dbReference type="AlphaFoldDB" id="A0A0A9GYH2"/>
<name>A0A0A9GYH2_ARUDO</name>
<reference evidence="1" key="1">
    <citation type="submission" date="2014-09" db="EMBL/GenBank/DDBJ databases">
        <authorList>
            <person name="Magalhaes I.L.F."/>
            <person name="Oliveira U."/>
            <person name="Santos F.R."/>
            <person name="Vidigal T.H.D.A."/>
            <person name="Brescovit A.D."/>
            <person name="Santos A.J."/>
        </authorList>
    </citation>
    <scope>NUCLEOTIDE SEQUENCE</scope>
    <source>
        <tissue evidence="1">Shoot tissue taken approximately 20 cm above the soil surface</tissue>
    </source>
</reference>
<dbReference type="EMBL" id="GBRH01168319">
    <property type="protein sequence ID" value="JAE29577.1"/>
    <property type="molecule type" value="Transcribed_RNA"/>
</dbReference>
<evidence type="ECO:0000313" key="1">
    <source>
        <dbReference type="EMBL" id="JAE29577.1"/>
    </source>
</evidence>